<keyword evidence="1" id="KW-1133">Transmembrane helix</keyword>
<gene>
    <name evidence="3" type="ORF">H8790_00080</name>
</gene>
<accession>A0A7G9B4L3</accession>
<dbReference type="InterPro" id="IPR040599">
    <property type="entry name" value="PilJ_C"/>
</dbReference>
<dbReference type="EMBL" id="CP060490">
    <property type="protein sequence ID" value="QNL44494.1"/>
    <property type="molecule type" value="Genomic_DNA"/>
</dbReference>
<dbReference type="Gene3D" id="3.30.1690.20">
    <property type="match status" value="1"/>
</dbReference>
<dbReference type="Pfam" id="PF07963">
    <property type="entry name" value="N_methyl"/>
    <property type="match status" value="1"/>
</dbReference>
<protein>
    <submittedName>
        <fullName evidence="3">Prepilin-type N-terminal cleavage/methylation domain-containing protein</fullName>
    </submittedName>
</protein>
<dbReference type="PANTHER" id="PTHR30093">
    <property type="entry name" value="GENERAL SECRETION PATHWAY PROTEIN G"/>
    <property type="match status" value="1"/>
</dbReference>
<dbReference type="AlphaFoldDB" id="A0A7G9B4L3"/>
<dbReference type="RefSeq" id="WP_187333095.1">
    <property type="nucleotide sequence ID" value="NZ_CP060490.1"/>
</dbReference>
<reference evidence="3 4" key="1">
    <citation type="submission" date="2020-08" db="EMBL/GenBank/DDBJ databases">
        <authorList>
            <person name="Liu C."/>
            <person name="Sun Q."/>
        </authorList>
    </citation>
    <scope>NUCLEOTIDE SEQUENCE [LARGE SCALE GENOMIC DNA]</scope>
    <source>
        <strain evidence="3 4">NSJ-62</strain>
    </source>
</reference>
<name>A0A7G9B4L3_9FIRM</name>
<feature type="domain" description="Pilin PilJ C-terminal" evidence="2">
    <location>
        <begin position="141"/>
        <end position="222"/>
    </location>
</feature>
<evidence type="ECO:0000256" key="1">
    <source>
        <dbReference type="SAM" id="Phobius"/>
    </source>
</evidence>
<dbReference type="Pfam" id="PF18223">
    <property type="entry name" value="PilJ_C"/>
    <property type="match status" value="1"/>
</dbReference>
<dbReference type="KEGG" id="ohi:H8790_00080"/>
<dbReference type="SUPFAM" id="SSF54523">
    <property type="entry name" value="Pili subunits"/>
    <property type="match status" value="1"/>
</dbReference>
<feature type="transmembrane region" description="Helical" evidence="1">
    <location>
        <begin position="21"/>
        <end position="41"/>
    </location>
</feature>
<dbReference type="InterPro" id="IPR012902">
    <property type="entry name" value="N_methyl_site"/>
</dbReference>
<keyword evidence="4" id="KW-1185">Reference proteome</keyword>
<evidence type="ECO:0000313" key="3">
    <source>
        <dbReference type="EMBL" id="QNL44494.1"/>
    </source>
</evidence>
<keyword evidence="1" id="KW-0472">Membrane</keyword>
<dbReference type="InterPro" id="IPR045584">
    <property type="entry name" value="Pilin-like"/>
</dbReference>
<evidence type="ECO:0000313" key="4">
    <source>
        <dbReference type="Proteomes" id="UP000515960"/>
    </source>
</evidence>
<evidence type="ECO:0000259" key="2">
    <source>
        <dbReference type="Pfam" id="PF18223"/>
    </source>
</evidence>
<keyword evidence="1" id="KW-0812">Transmembrane</keyword>
<sequence length="270" mass="29667">MEVSHRFWRKRDGRAGFTLMEMLIVVAIIAVLAAIAIPTFASRSDQAKEAVCQTNRQTLLGQLRYAQVIDGLTQEQADGIRDSLGAICPAGGTVTVEVGDTIRVSCSIHGGGSGGESAVSQGLIQDFRDFILNPEGVPSNEINRNDSLRTHFYEANGNKWPTLTVDGVEYQIEPYYSEAGKNAEDRLDYIWLFARQKTDGVVNGRWSVPLLYNPVDGIWYRSYGYDGKRPADASITFSSVEALDNAVKTTLCGNGSALKWRPVDSYTESN</sequence>
<organism evidence="3 4">
    <name type="scientific">Oscillibacter hominis</name>
    <dbReference type="NCBI Taxonomy" id="2763056"/>
    <lineage>
        <taxon>Bacteria</taxon>
        <taxon>Bacillati</taxon>
        <taxon>Bacillota</taxon>
        <taxon>Clostridia</taxon>
        <taxon>Eubacteriales</taxon>
        <taxon>Oscillospiraceae</taxon>
        <taxon>Oscillibacter</taxon>
    </lineage>
</organism>
<dbReference type="Proteomes" id="UP000515960">
    <property type="component" value="Chromosome"/>
</dbReference>
<dbReference type="NCBIfam" id="TIGR02532">
    <property type="entry name" value="IV_pilin_GFxxxE"/>
    <property type="match status" value="1"/>
</dbReference>
<proteinExistence type="predicted"/>
<dbReference type="Gene3D" id="3.30.700.10">
    <property type="entry name" value="Glycoprotein, Type 4 Pilin"/>
    <property type="match status" value="1"/>
</dbReference>